<dbReference type="Pfam" id="PF02021">
    <property type="entry name" value="UPF0102"/>
    <property type="match status" value="1"/>
</dbReference>
<keyword evidence="3" id="KW-0540">Nuclease</keyword>
<accession>A0A3N4UIW7</accession>
<dbReference type="GO" id="GO:0004519">
    <property type="term" value="F:endonuclease activity"/>
    <property type="evidence" value="ECO:0007669"/>
    <property type="project" value="UniProtKB-KW"/>
</dbReference>
<dbReference type="GO" id="GO:0003676">
    <property type="term" value="F:nucleic acid binding"/>
    <property type="evidence" value="ECO:0007669"/>
    <property type="project" value="InterPro"/>
</dbReference>
<sequence length="134" mass="14685">MTSDRPWHPSITGDDRKARGSLAYLSGLAGENAVCAQYEARGYRLCETRWRGRAGEIDLIFEKSDMFIFVEVKTSQSLARAADSLSARQLGRICTSAQDYIAQTPQGTLADMRIDVALVDAKGAIEIIENASIL</sequence>
<dbReference type="InterPro" id="IPR011856">
    <property type="entry name" value="tRNA_endonuc-like_dom_sf"/>
</dbReference>
<name>A0A3N4UIW7_9RHOB</name>
<dbReference type="Proteomes" id="UP000269689">
    <property type="component" value="Unassembled WGS sequence"/>
</dbReference>
<dbReference type="HAMAP" id="MF_00048">
    <property type="entry name" value="UPF0102"/>
    <property type="match status" value="1"/>
</dbReference>
<dbReference type="EMBL" id="RKQK01000002">
    <property type="protein sequence ID" value="RPE67271.1"/>
    <property type="molecule type" value="Genomic_DNA"/>
</dbReference>
<organism evidence="3 4">
    <name type="scientific">Pacificibacter maritimus</name>
    <dbReference type="NCBI Taxonomy" id="762213"/>
    <lineage>
        <taxon>Bacteria</taxon>
        <taxon>Pseudomonadati</taxon>
        <taxon>Pseudomonadota</taxon>
        <taxon>Alphaproteobacteria</taxon>
        <taxon>Rhodobacterales</taxon>
        <taxon>Roseobacteraceae</taxon>
        <taxon>Pacificibacter</taxon>
    </lineage>
</organism>
<dbReference type="InterPro" id="IPR011335">
    <property type="entry name" value="Restrct_endonuc-II-like"/>
</dbReference>
<reference evidence="3 4" key="1">
    <citation type="submission" date="2018-11" db="EMBL/GenBank/DDBJ databases">
        <title>Genomic Encyclopedia of Type Strains, Phase IV (KMG-IV): sequencing the most valuable type-strain genomes for metagenomic binning, comparative biology and taxonomic classification.</title>
        <authorList>
            <person name="Goeker M."/>
        </authorList>
    </citation>
    <scope>NUCLEOTIDE SEQUENCE [LARGE SCALE GENOMIC DNA]</scope>
    <source>
        <strain evidence="3 4">DSM 104731</strain>
    </source>
</reference>
<evidence type="ECO:0000256" key="1">
    <source>
        <dbReference type="ARBA" id="ARBA00006738"/>
    </source>
</evidence>
<dbReference type="PANTHER" id="PTHR34039:SF1">
    <property type="entry name" value="UPF0102 PROTEIN YRAN"/>
    <property type="match status" value="1"/>
</dbReference>
<dbReference type="SUPFAM" id="SSF52980">
    <property type="entry name" value="Restriction endonuclease-like"/>
    <property type="match status" value="1"/>
</dbReference>
<evidence type="ECO:0000256" key="2">
    <source>
        <dbReference type="HAMAP-Rule" id="MF_00048"/>
    </source>
</evidence>
<evidence type="ECO:0000313" key="3">
    <source>
        <dbReference type="EMBL" id="RPE67271.1"/>
    </source>
</evidence>
<protein>
    <recommendedName>
        <fullName evidence="2">UPF0102 protein EDD53_1676</fullName>
    </recommendedName>
</protein>
<dbReference type="Gene3D" id="3.40.1350.10">
    <property type="match status" value="1"/>
</dbReference>
<dbReference type="InterPro" id="IPR003509">
    <property type="entry name" value="UPF0102_YraN-like"/>
</dbReference>
<dbReference type="OrthoDB" id="9812968at2"/>
<evidence type="ECO:0000313" key="4">
    <source>
        <dbReference type="Proteomes" id="UP000269689"/>
    </source>
</evidence>
<dbReference type="AlphaFoldDB" id="A0A3N4UIW7"/>
<dbReference type="PANTHER" id="PTHR34039">
    <property type="entry name" value="UPF0102 PROTEIN YRAN"/>
    <property type="match status" value="1"/>
</dbReference>
<gene>
    <name evidence="3" type="ORF">EDD53_1676</name>
</gene>
<comment type="caution">
    <text evidence="3">The sequence shown here is derived from an EMBL/GenBank/DDBJ whole genome shotgun (WGS) entry which is preliminary data.</text>
</comment>
<proteinExistence type="inferred from homology"/>
<keyword evidence="3" id="KW-0255">Endonuclease</keyword>
<keyword evidence="3" id="KW-0378">Hydrolase</keyword>
<keyword evidence="4" id="KW-1185">Reference proteome</keyword>
<comment type="similarity">
    <text evidence="1 2">Belongs to the UPF0102 family.</text>
</comment>